<sequence length="248" mass="27442">MHRKTGSRVRRQIRIQIYRIAQDIPMQMSEPAKKVTRTQPALPCAGQHLSKFVCDGGQKETVQRHAQPQPETDSHPRARASREPLSILAQATMEEGQKSKKTIFVGGVAEEVDEAEIYEKFSTFGDIIEVQLPSSATNPTLQAEAKHRGFAFVTYSSAADAQDAIDNMDLNELHNRVIKVNLARPMKGLMQQPGGNRAIWESEEWLKANALPLSQSGGVRARNAAKPDGAEASLEDQNTHDEDAMEES</sequence>
<dbReference type="OrthoDB" id="407442at2759"/>
<dbReference type="GO" id="GO:0016853">
    <property type="term" value="F:isomerase activity"/>
    <property type="evidence" value="ECO:0007669"/>
    <property type="project" value="UniProtKB-KW"/>
</dbReference>
<accession>A0A8H6YQU4</accession>
<evidence type="ECO:0000256" key="3">
    <source>
        <dbReference type="SAM" id="MobiDB-lite"/>
    </source>
</evidence>
<dbReference type="PANTHER" id="PTHR48037">
    <property type="entry name" value="ATPASE E1"/>
    <property type="match status" value="1"/>
</dbReference>
<evidence type="ECO:0000313" key="5">
    <source>
        <dbReference type="EMBL" id="KAF7363479.1"/>
    </source>
</evidence>
<reference evidence="5" key="1">
    <citation type="submission" date="2020-05" db="EMBL/GenBank/DDBJ databases">
        <title>Mycena genomes resolve the evolution of fungal bioluminescence.</title>
        <authorList>
            <person name="Tsai I.J."/>
        </authorList>
    </citation>
    <scope>NUCLEOTIDE SEQUENCE</scope>
    <source>
        <strain evidence="5">160909Yilan</strain>
    </source>
</reference>
<dbReference type="EMBL" id="JACAZH010000007">
    <property type="protein sequence ID" value="KAF7363479.1"/>
    <property type="molecule type" value="Genomic_DNA"/>
</dbReference>
<dbReference type="InterPro" id="IPR000504">
    <property type="entry name" value="RRM_dom"/>
</dbReference>
<evidence type="ECO:0000256" key="2">
    <source>
        <dbReference type="PROSITE-ProRule" id="PRU00176"/>
    </source>
</evidence>
<dbReference type="InterPro" id="IPR012677">
    <property type="entry name" value="Nucleotide-bd_a/b_plait_sf"/>
</dbReference>
<dbReference type="Proteomes" id="UP000623467">
    <property type="component" value="Unassembled WGS sequence"/>
</dbReference>
<dbReference type="Pfam" id="PF00076">
    <property type="entry name" value="RRM_1"/>
    <property type="match status" value="1"/>
</dbReference>
<organism evidence="5 6">
    <name type="scientific">Mycena sanguinolenta</name>
    <dbReference type="NCBI Taxonomy" id="230812"/>
    <lineage>
        <taxon>Eukaryota</taxon>
        <taxon>Fungi</taxon>
        <taxon>Dikarya</taxon>
        <taxon>Basidiomycota</taxon>
        <taxon>Agaricomycotina</taxon>
        <taxon>Agaricomycetes</taxon>
        <taxon>Agaricomycetidae</taxon>
        <taxon>Agaricales</taxon>
        <taxon>Marasmiineae</taxon>
        <taxon>Mycenaceae</taxon>
        <taxon>Mycena</taxon>
    </lineage>
</organism>
<protein>
    <submittedName>
        <fullName evidence="5">Peptidyl-prolyl cis-trans isomerase E</fullName>
    </submittedName>
</protein>
<dbReference type="AlphaFoldDB" id="A0A8H6YQU4"/>
<feature type="compositionally biased region" description="Basic and acidic residues" evidence="3">
    <location>
        <begin position="72"/>
        <end position="81"/>
    </location>
</feature>
<proteinExistence type="predicted"/>
<dbReference type="SUPFAM" id="SSF54928">
    <property type="entry name" value="RNA-binding domain, RBD"/>
    <property type="match status" value="1"/>
</dbReference>
<dbReference type="PROSITE" id="PS50102">
    <property type="entry name" value="RRM"/>
    <property type="match status" value="1"/>
</dbReference>
<evidence type="ECO:0000313" key="6">
    <source>
        <dbReference type="Proteomes" id="UP000623467"/>
    </source>
</evidence>
<dbReference type="Gene3D" id="3.30.70.330">
    <property type="match status" value="1"/>
</dbReference>
<keyword evidence="1 2" id="KW-0694">RNA-binding</keyword>
<dbReference type="GO" id="GO:0003723">
    <property type="term" value="F:RNA binding"/>
    <property type="evidence" value="ECO:0007669"/>
    <property type="project" value="UniProtKB-UniRule"/>
</dbReference>
<feature type="domain" description="RRM" evidence="4">
    <location>
        <begin position="101"/>
        <end position="185"/>
    </location>
</feature>
<feature type="region of interest" description="Disordered" evidence="3">
    <location>
        <begin position="58"/>
        <end position="81"/>
    </location>
</feature>
<dbReference type="PANTHER" id="PTHR48037:SF1">
    <property type="entry name" value="RRM DOMAIN-CONTAINING PROTEIN"/>
    <property type="match status" value="1"/>
</dbReference>
<comment type="caution">
    <text evidence="5">The sequence shown here is derived from an EMBL/GenBank/DDBJ whole genome shotgun (WGS) entry which is preliminary data.</text>
</comment>
<dbReference type="InterPro" id="IPR034168">
    <property type="entry name" value="PPIE_RRM"/>
</dbReference>
<dbReference type="InterPro" id="IPR035979">
    <property type="entry name" value="RBD_domain_sf"/>
</dbReference>
<dbReference type="CDD" id="cd12347">
    <property type="entry name" value="RRM_PPIE"/>
    <property type="match status" value="1"/>
</dbReference>
<evidence type="ECO:0000259" key="4">
    <source>
        <dbReference type="PROSITE" id="PS50102"/>
    </source>
</evidence>
<name>A0A8H6YQU4_9AGAR</name>
<evidence type="ECO:0000256" key="1">
    <source>
        <dbReference type="ARBA" id="ARBA00022884"/>
    </source>
</evidence>
<feature type="region of interest" description="Disordered" evidence="3">
    <location>
        <begin position="216"/>
        <end position="248"/>
    </location>
</feature>
<keyword evidence="5" id="KW-0413">Isomerase</keyword>
<dbReference type="SMART" id="SM00360">
    <property type="entry name" value="RRM"/>
    <property type="match status" value="1"/>
</dbReference>
<gene>
    <name evidence="5" type="ORF">MSAN_01003800</name>
</gene>
<keyword evidence="6" id="KW-1185">Reference proteome</keyword>